<dbReference type="Proteomes" id="UP000265520">
    <property type="component" value="Unassembled WGS sequence"/>
</dbReference>
<organism evidence="2 3">
    <name type="scientific">Trifolium medium</name>
    <dbReference type="NCBI Taxonomy" id="97028"/>
    <lineage>
        <taxon>Eukaryota</taxon>
        <taxon>Viridiplantae</taxon>
        <taxon>Streptophyta</taxon>
        <taxon>Embryophyta</taxon>
        <taxon>Tracheophyta</taxon>
        <taxon>Spermatophyta</taxon>
        <taxon>Magnoliopsida</taxon>
        <taxon>eudicotyledons</taxon>
        <taxon>Gunneridae</taxon>
        <taxon>Pentapetalae</taxon>
        <taxon>rosids</taxon>
        <taxon>fabids</taxon>
        <taxon>Fabales</taxon>
        <taxon>Fabaceae</taxon>
        <taxon>Papilionoideae</taxon>
        <taxon>50 kb inversion clade</taxon>
        <taxon>NPAAA clade</taxon>
        <taxon>Hologalegina</taxon>
        <taxon>IRL clade</taxon>
        <taxon>Trifolieae</taxon>
        <taxon>Trifolium</taxon>
    </lineage>
</organism>
<reference evidence="2 3" key="1">
    <citation type="journal article" date="2018" name="Front. Plant Sci.">
        <title>Red Clover (Trifolium pratense) and Zigzag Clover (T. medium) - A Picture of Genomic Similarities and Differences.</title>
        <authorList>
            <person name="Dluhosova J."/>
            <person name="Istvanek J."/>
            <person name="Nedelnik J."/>
            <person name="Repkova J."/>
        </authorList>
    </citation>
    <scope>NUCLEOTIDE SEQUENCE [LARGE SCALE GENOMIC DNA]</scope>
    <source>
        <strain evidence="3">cv. 10/8</strain>
        <tissue evidence="2">Leaf</tissue>
    </source>
</reference>
<evidence type="ECO:0000256" key="1">
    <source>
        <dbReference type="SAM" id="MobiDB-lite"/>
    </source>
</evidence>
<proteinExistence type="predicted"/>
<dbReference type="EMBL" id="LXQA010251089">
    <property type="protein sequence ID" value="MCI38030.1"/>
    <property type="molecule type" value="Genomic_DNA"/>
</dbReference>
<sequence length="116" mass="12529">MASSSQQLNDGGDHDAVPASPPPEHSPVLSPVDNNDQTLPESDPRDGRETSLSSEEGDGVQILTDHQSGKRPKNTQEIPVDRTRPIVPPSNPDLATVLAALNKTNELLHQQNLRIE</sequence>
<evidence type="ECO:0000313" key="3">
    <source>
        <dbReference type="Proteomes" id="UP000265520"/>
    </source>
</evidence>
<protein>
    <submittedName>
        <fullName evidence="2">Uncharacterized protein</fullName>
    </submittedName>
</protein>
<name>A0A392RQH6_9FABA</name>
<comment type="caution">
    <text evidence="2">The sequence shown here is derived from an EMBL/GenBank/DDBJ whole genome shotgun (WGS) entry which is preliminary data.</text>
</comment>
<keyword evidence="3" id="KW-1185">Reference proteome</keyword>
<feature type="region of interest" description="Disordered" evidence="1">
    <location>
        <begin position="1"/>
        <end position="91"/>
    </location>
</feature>
<accession>A0A392RQH6</accession>
<evidence type="ECO:0000313" key="2">
    <source>
        <dbReference type="EMBL" id="MCI38030.1"/>
    </source>
</evidence>
<dbReference type="AlphaFoldDB" id="A0A392RQH6"/>
<feature type="non-terminal residue" evidence="2">
    <location>
        <position position="116"/>
    </location>
</feature>